<keyword evidence="5" id="KW-1185">Reference proteome</keyword>
<dbReference type="EMBL" id="JBHSOE010000007">
    <property type="protein sequence ID" value="MFC5655182.1"/>
    <property type="molecule type" value="Genomic_DNA"/>
</dbReference>
<dbReference type="Proteomes" id="UP001596065">
    <property type="component" value="Unassembled WGS sequence"/>
</dbReference>
<accession>A0ABW0WAI6</accession>
<keyword evidence="2" id="KW-0812">Transmembrane</keyword>
<feature type="region of interest" description="Disordered" evidence="1">
    <location>
        <begin position="97"/>
        <end position="161"/>
    </location>
</feature>
<keyword evidence="2" id="KW-1133">Transmembrane helix</keyword>
<reference evidence="5" key="1">
    <citation type="journal article" date="2019" name="Int. J. Syst. Evol. Microbiol.">
        <title>The Global Catalogue of Microorganisms (GCM) 10K type strain sequencing project: providing services to taxonomists for standard genome sequencing and annotation.</title>
        <authorList>
            <consortium name="The Broad Institute Genomics Platform"/>
            <consortium name="The Broad Institute Genome Sequencing Center for Infectious Disease"/>
            <person name="Wu L."/>
            <person name="Ma J."/>
        </authorList>
    </citation>
    <scope>NUCLEOTIDE SEQUENCE [LARGE SCALE GENOMIC DNA]</scope>
    <source>
        <strain evidence="5">KCTC 5701</strain>
    </source>
</reference>
<evidence type="ECO:0000313" key="5">
    <source>
        <dbReference type="Proteomes" id="UP001596065"/>
    </source>
</evidence>
<dbReference type="CDD" id="cd00093">
    <property type="entry name" value="HTH_XRE"/>
    <property type="match status" value="1"/>
</dbReference>
<organism evidence="4 5">
    <name type="scientific">Streptomyces nogalater</name>
    <dbReference type="NCBI Taxonomy" id="38314"/>
    <lineage>
        <taxon>Bacteria</taxon>
        <taxon>Bacillati</taxon>
        <taxon>Actinomycetota</taxon>
        <taxon>Actinomycetes</taxon>
        <taxon>Kitasatosporales</taxon>
        <taxon>Streptomycetaceae</taxon>
        <taxon>Streptomyces</taxon>
    </lineage>
</organism>
<dbReference type="InterPro" id="IPR002477">
    <property type="entry name" value="Peptidoglycan-bd-like"/>
</dbReference>
<feature type="compositionally biased region" description="Low complexity" evidence="1">
    <location>
        <begin position="115"/>
        <end position="157"/>
    </location>
</feature>
<sequence>MREQEGREPDRAPGARLALLLRRWWEEAGRAPGGTRPTQQALAARLGIDQTTLSRYLNPTHPLNAPPRVVQALHAYLRAPAAELERARALCRAALEESSRQRLAGGRQRTATGLAAEPGTGEPAAGTPATPAADASTGDAAPAGAGDAVPAGRNGTSGRRRSRWPLPALLASAVVLSFAAGIAVHALITPLRGVPADGVPGTFRVSESPYEWPLLRMRKEDQYTRARALQHLLNAYGYEVRTDGFFGAETRDAVMDFQTKHHLVSDGKVGRDTWPELVKTVGPGSSGHMVLAVQELLDNVGQGGTVVSGRYTAVTADDLRFFQRTHHLPVTGRVDPETWLALLVRQRPPAGAPAYQRSTGMPPSASA</sequence>
<evidence type="ECO:0000259" key="3">
    <source>
        <dbReference type="PROSITE" id="PS50943"/>
    </source>
</evidence>
<dbReference type="InterPro" id="IPR036365">
    <property type="entry name" value="PGBD-like_sf"/>
</dbReference>
<protein>
    <submittedName>
        <fullName evidence="4">Peptidoglycan-binding protein</fullName>
    </submittedName>
</protein>
<keyword evidence="2" id="KW-0472">Membrane</keyword>
<comment type="caution">
    <text evidence="4">The sequence shown here is derived from an EMBL/GenBank/DDBJ whole genome shotgun (WGS) entry which is preliminary data.</text>
</comment>
<evidence type="ECO:0000313" key="4">
    <source>
        <dbReference type="EMBL" id="MFC5655182.1"/>
    </source>
</evidence>
<evidence type="ECO:0000256" key="2">
    <source>
        <dbReference type="SAM" id="Phobius"/>
    </source>
</evidence>
<dbReference type="InterPro" id="IPR001387">
    <property type="entry name" value="Cro/C1-type_HTH"/>
</dbReference>
<dbReference type="PROSITE" id="PS50943">
    <property type="entry name" value="HTH_CROC1"/>
    <property type="match status" value="1"/>
</dbReference>
<feature type="transmembrane region" description="Helical" evidence="2">
    <location>
        <begin position="168"/>
        <end position="188"/>
    </location>
</feature>
<name>A0ABW0WAI6_STRNO</name>
<dbReference type="InterPro" id="IPR010982">
    <property type="entry name" value="Lambda_DNA-bd_dom_sf"/>
</dbReference>
<dbReference type="Pfam" id="PF01471">
    <property type="entry name" value="PG_binding_1"/>
    <property type="match status" value="2"/>
</dbReference>
<dbReference type="Gene3D" id="1.10.260.40">
    <property type="entry name" value="lambda repressor-like DNA-binding domains"/>
    <property type="match status" value="1"/>
</dbReference>
<proteinExistence type="predicted"/>
<gene>
    <name evidence="4" type="ORF">ACFP3J_06715</name>
</gene>
<feature type="domain" description="HTH cro/C1-type" evidence="3">
    <location>
        <begin position="38"/>
        <end position="58"/>
    </location>
</feature>
<evidence type="ECO:0000256" key="1">
    <source>
        <dbReference type="SAM" id="MobiDB-lite"/>
    </source>
</evidence>
<dbReference type="RefSeq" id="WP_344348180.1">
    <property type="nucleotide sequence ID" value="NZ_BAAASM010000014.1"/>
</dbReference>
<dbReference type="SUPFAM" id="SSF47090">
    <property type="entry name" value="PGBD-like"/>
    <property type="match status" value="2"/>
</dbReference>
<dbReference type="Gene3D" id="1.10.101.10">
    <property type="entry name" value="PGBD-like superfamily/PGBD"/>
    <property type="match status" value="2"/>
</dbReference>
<dbReference type="InterPro" id="IPR036366">
    <property type="entry name" value="PGBDSf"/>
</dbReference>